<dbReference type="Proteomes" id="UP000790377">
    <property type="component" value="Unassembled WGS sequence"/>
</dbReference>
<gene>
    <name evidence="1" type="ORF">BJ138DRAFT_1021330</name>
</gene>
<comment type="caution">
    <text evidence="1">The sequence shown here is derived from an EMBL/GenBank/DDBJ whole genome shotgun (WGS) entry which is preliminary data.</text>
</comment>
<protein>
    <submittedName>
        <fullName evidence="1">Uncharacterized protein</fullName>
    </submittedName>
</protein>
<name>A0ACB7ZPE0_9AGAM</name>
<proteinExistence type="predicted"/>
<evidence type="ECO:0000313" key="2">
    <source>
        <dbReference type="Proteomes" id="UP000790377"/>
    </source>
</evidence>
<organism evidence="1 2">
    <name type="scientific">Hygrophoropsis aurantiaca</name>
    <dbReference type="NCBI Taxonomy" id="72124"/>
    <lineage>
        <taxon>Eukaryota</taxon>
        <taxon>Fungi</taxon>
        <taxon>Dikarya</taxon>
        <taxon>Basidiomycota</taxon>
        <taxon>Agaricomycotina</taxon>
        <taxon>Agaricomycetes</taxon>
        <taxon>Agaricomycetidae</taxon>
        <taxon>Boletales</taxon>
        <taxon>Coniophorineae</taxon>
        <taxon>Hygrophoropsidaceae</taxon>
        <taxon>Hygrophoropsis</taxon>
    </lineage>
</organism>
<evidence type="ECO:0000313" key="1">
    <source>
        <dbReference type="EMBL" id="KAH7902955.1"/>
    </source>
</evidence>
<dbReference type="EMBL" id="MU269362">
    <property type="protein sequence ID" value="KAH7902955.1"/>
    <property type="molecule type" value="Genomic_DNA"/>
</dbReference>
<sequence length="186" mass="21131">MPYGSGELPRPRLNGLQKKQNQWRRWAQDVLPSLIVPYLAYLRQSKSLRRRPDPPASQQCSKGCSQKNLEIICVLFDHLDTLQLLVCPCYPAPHQLISRGLFACAPLAPSLAVDLRVLELVKTLFVRITPNTTAWCEALEAFLYGRGYPLVQRAHSYRLRSHLPTYSHITICLCTEFDCSRPCPPA</sequence>
<accession>A0ACB7ZPE0</accession>
<keyword evidence="2" id="KW-1185">Reference proteome</keyword>
<reference evidence="1" key="1">
    <citation type="journal article" date="2021" name="New Phytol.">
        <title>Evolutionary innovations through gain and loss of genes in the ectomycorrhizal Boletales.</title>
        <authorList>
            <person name="Wu G."/>
            <person name="Miyauchi S."/>
            <person name="Morin E."/>
            <person name="Kuo A."/>
            <person name="Drula E."/>
            <person name="Varga T."/>
            <person name="Kohler A."/>
            <person name="Feng B."/>
            <person name="Cao Y."/>
            <person name="Lipzen A."/>
            <person name="Daum C."/>
            <person name="Hundley H."/>
            <person name="Pangilinan J."/>
            <person name="Johnson J."/>
            <person name="Barry K."/>
            <person name="LaButti K."/>
            <person name="Ng V."/>
            <person name="Ahrendt S."/>
            <person name="Min B."/>
            <person name="Choi I.G."/>
            <person name="Park H."/>
            <person name="Plett J.M."/>
            <person name="Magnuson J."/>
            <person name="Spatafora J.W."/>
            <person name="Nagy L.G."/>
            <person name="Henrissat B."/>
            <person name="Grigoriev I.V."/>
            <person name="Yang Z.L."/>
            <person name="Xu J."/>
            <person name="Martin F.M."/>
        </authorList>
    </citation>
    <scope>NUCLEOTIDE SEQUENCE</scope>
    <source>
        <strain evidence="1">ATCC 28755</strain>
    </source>
</reference>